<proteinExistence type="predicted"/>
<evidence type="ECO:0000313" key="1">
    <source>
        <dbReference type="EMBL" id="JAH77816.1"/>
    </source>
</evidence>
<reference evidence="1" key="1">
    <citation type="submission" date="2014-11" db="EMBL/GenBank/DDBJ databases">
        <authorList>
            <person name="Amaro Gonzalez C."/>
        </authorList>
    </citation>
    <scope>NUCLEOTIDE SEQUENCE</scope>
</reference>
<reference evidence="1" key="2">
    <citation type="journal article" date="2015" name="Fish Shellfish Immunol.">
        <title>Early steps in the European eel (Anguilla anguilla)-Vibrio vulnificus interaction in the gills: Role of the RtxA13 toxin.</title>
        <authorList>
            <person name="Callol A."/>
            <person name="Pajuelo D."/>
            <person name="Ebbesson L."/>
            <person name="Teles M."/>
            <person name="MacKenzie S."/>
            <person name="Amaro C."/>
        </authorList>
    </citation>
    <scope>NUCLEOTIDE SEQUENCE</scope>
</reference>
<name>A0A0E9VIK0_ANGAN</name>
<protein>
    <submittedName>
        <fullName evidence="1">Uncharacterized protein</fullName>
    </submittedName>
</protein>
<organism evidence="1">
    <name type="scientific">Anguilla anguilla</name>
    <name type="common">European freshwater eel</name>
    <name type="synonym">Muraena anguilla</name>
    <dbReference type="NCBI Taxonomy" id="7936"/>
    <lineage>
        <taxon>Eukaryota</taxon>
        <taxon>Metazoa</taxon>
        <taxon>Chordata</taxon>
        <taxon>Craniata</taxon>
        <taxon>Vertebrata</taxon>
        <taxon>Euteleostomi</taxon>
        <taxon>Actinopterygii</taxon>
        <taxon>Neopterygii</taxon>
        <taxon>Teleostei</taxon>
        <taxon>Anguilliformes</taxon>
        <taxon>Anguillidae</taxon>
        <taxon>Anguilla</taxon>
    </lineage>
</organism>
<dbReference type="AlphaFoldDB" id="A0A0E9VIK0"/>
<dbReference type="EMBL" id="GBXM01030761">
    <property type="protein sequence ID" value="JAH77816.1"/>
    <property type="molecule type" value="Transcribed_RNA"/>
</dbReference>
<accession>A0A0E9VIK0</accession>
<sequence length="18" mass="2227">MYMTYYLIPYILSNTLLN</sequence>